<evidence type="ECO:0000313" key="4">
    <source>
        <dbReference type="Proteomes" id="UP000298763"/>
    </source>
</evidence>
<protein>
    <submittedName>
        <fullName evidence="3">Cbb3-type cytochrome c oxidase subunit I</fullName>
    </submittedName>
</protein>
<evidence type="ECO:0000256" key="1">
    <source>
        <dbReference type="SAM" id="Phobius"/>
    </source>
</evidence>
<proteinExistence type="predicted"/>
<dbReference type="RefSeq" id="WP_137314650.1">
    <property type="nucleotide sequence ID" value="NZ_CP040017.1"/>
</dbReference>
<organism evidence="2 5">
    <name type="scientific">Pseudoduganella umbonata</name>
    <dbReference type="NCBI Taxonomy" id="864828"/>
    <lineage>
        <taxon>Bacteria</taxon>
        <taxon>Pseudomonadati</taxon>
        <taxon>Pseudomonadota</taxon>
        <taxon>Betaproteobacteria</taxon>
        <taxon>Burkholderiales</taxon>
        <taxon>Oxalobacteraceae</taxon>
        <taxon>Telluria group</taxon>
        <taxon>Pseudoduganella</taxon>
    </lineage>
</organism>
<dbReference type="EMBL" id="CP040017">
    <property type="protein sequence ID" value="QCP11805.1"/>
    <property type="molecule type" value="Genomic_DNA"/>
</dbReference>
<evidence type="ECO:0000313" key="3">
    <source>
        <dbReference type="EMBL" id="QCP11805.1"/>
    </source>
</evidence>
<dbReference type="SUPFAM" id="SSF81442">
    <property type="entry name" value="Cytochrome c oxidase subunit I-like"/>
    <property type="match status" value="1"/>
</dbReference>
<dbReference type="Proteomes" id="UP000298763">
    <property type="component" value="Chromosome"/>
</dbReference>
<dbReference type="OrthoDB" id="9808748at2"/>
<gene>
    <name evidence="3" type="ORF">FCL38_16305</name>
    <name evidence="2" type="ORF">FHS02_001512</name>
</gene>
<reference evidence="3 4" key="1">
    <citation type="submission" date="2019-05" db="EMBL/GenBank/DDBJ databases">
        <title>Draft Genome Sequences of Six Type Strains of the Genus Massilia.</title>
        <authorList>
            <person name="Miess H."/>
            <person name="Frediansyhah A."/>
            <person name="Gross H."/>
        </authorList>
    </citation>
    <scope>NUCLEOTIDE SEQUENCE [LARGE SCALE GENOMIC DNA]</scope>
    <source>
        <strain evidence="3 4">DSMZ 26121</strain>
    </source>
</reference>
<dbReference type="InterPro" id="IPR036927">
    <property type="entry name" value="Cyt_c_oxase-like_su1_sf"/>
</dbReference>
<reference evidence="2 5" key="2">
    <citation type="submission" date="2020-08" db="EMBL/GenBank/DDBJ databases">
        <title>Genomic Encyclopedia of Type Strains, Phase III (KMG-III): the genomes of soil and plant-associated and newly described type strains.</title>
        <authorList>
            <person name="Whitman W."/>
        </authorList>
    </citation>
    <scope>NUCLEOTIDE SEQUENCE [LARGE SCALE GENOMIC DNA]</scope>
    <source>
        <strain evidence="2 5">CECT 7753</strain>
    </source>
</reference>
<feature type="transmembrane region" description="Helical" evidence="1">
    <location>
        <begin position="80"/>
        <end position="100"/>
    </location>
</feature>
<keyword evidence="1" id="KW-0812">Transmembrane</keyword>
<dbReference type="Gene3D" id="1.20.210.10">
    <property type="entry name" value="Cytochrome c oxidase-like, subunit I domain"/>
    <property type="match status" value="1"/>
</dbReference>
<keyword evidence="1" id="KW-0472">Membrane</keyword>
<keyword evidence="1" id="KW-1133">Transmembrane helix</keyword>
<dbReference type="AlphaFoldDB" id="A0A4P8HTV0"/>
<name>A0A4P8HTV0_9BURK</name>
<dbReference type="EMBL" id="JACHXS010000002">
    <property type="protein sequence ID" value="MBB3220713.1"/>
    <property type="molecule type" value="Genomic_DNA"/>
</dbReference>
<sequence>MHSDSVQPQQAQSGIVWIKLAVLYLVVGVAIGIGMGASQNFTLRPVHAHVNLLGWTTLAISGLIYTVFPQTGSTTLARIHFWLLNLALPLMMGSLAYVLLTGDAQILPVLVISEISAAVSILAMTANIFLNLQNRKNRESAGMPLEARPHRA</sequence>
<feature type="transmembrane region" description="Helical" evidence="1">
    <location>
        <begin position="49"/>
        <end position="68"/>
    </location>
</feature>
<feature type="transmembrane region" description="Helical" evidence="1">
    <location>
        <begin position="106"/>
        <end position="130"/>
    </location>
</feature>
<feature type="transmembrane region" description="Helical" evidence="1">
    <location>
        <begin position="16"/>
        <end position="37"/>
    </location>
</feature>
<accession>A0A4P8HTV0</accession>
<evidence type="ECO:0000313" key="5">
    <source>
        <dbReference type="Proteomes" id="UP000584325"/>
    </source>
</evidence>
<evidence type="ECO:0000313" key="2">
    <source>
        <dbReference type="EMBL" id="MBB3220713.1"/>
    </source>
</evidence>
<dbReference type="Proteomes" id="UP000584325">
    <property type="component" value="Unassembled WGS sequence"/>
</dbReference>
<keyword evidence="4" id="KW-1185">Reference proteome</keyword>